<dbReference type="InterPro" id="IPR021958">
    <property type="entry name" value="DUF3575"/>
</dbReference>
<name>A0A9X1PAX0_9BACT</name>
<accession>A0A9X1PAX0</accession>
<dbReference type="AlphaFoldDB" id="A0A9X1PAX0"/>
<dbReference type="Pfam" id="PF12099">
    <property type="entry name" value="DUF3575"/>
    <property type="match status" value="1"/>
</dbReference>
<feature type="chain" id="PRO_5040979627" evidence="1">
    <location>
        <begin position="21"/>
        <end position="224"/>
    </location>
</feature>
<organism evidence="2 3">
    <name type="scientific">Dyadobacter fanqingshengii</name>
    <dbReference type="NCBI Taxonomy" id="2906443"/>
    <lineage>
        <taxon>Bacteria</taxon>
        <taxon>Pseudomonadati</taxon>
        <taxon>Bacteroidota</taxon>
        <taxon>Cytophagia</taxon>
        <taxon>Cytophagales</taxon>
        <taxon>Spirosomataceae</taxon>
        <taxon>Dyadobacter</taxon>
    </lineage>
</organism>
<comment type="caution">
    <text evidence="2">The sequence shown here is derived from an EMBL/GenBank/DDBJ whole genome shotgun (WGS) entry which is preliminary data.</text>
</comment>
<dbReference type="Proteomes" id="UP001139700">
    <property type="component" value="Unassembled WGS sequence"/>
</dbReference>
<protein>
    <submittedName>
        <fullName evidence="2">DUF3575 domain-containing protein</fullName>
    </submittedName>
</protein>
<dbReference type="EMBL" id="JAJTTA010000002">
    <property type="protein sequence ID" value="MCF0040095.1"/>
    <property type="molecule type" value="Genomic_DNA"/>
</dbReference>
<reference evidence="2" key="1">
    <citation type="submission" date="2021-12" db="EMBL/GenBank/DDBJ databases">
        <title>Novel species in genus Dyadobacter.</title>
        <authorList>
            <person name="Ma C."/>
        </authorList>
    </citation>
    <scope>NUCLEOTIDE SEQUENCE</scope>
    <source>
        <strain evidence="2">CY399</strain>
    </source>
</reference>
<keyword evidence="1" id="KW-0732">Signal</keyword>
<dbReference type="RefSeq" id="WP_234612533.1">
    <property type="nucleotide sequence ID" value="NZ_CP098806.1"/>
</dbReference>
<gene>
    <name evidence="2" type="ORF">LXM24_08360</name>
</gene>
<sequence length="224" mass="25609">MKYFTFSLLILLTLSTGVFAQKQTIAPNIDVHVMPIALAFPDPSLRIGTEYMTAGRWSYGVSLGGGLNVLGLHRAPWNSLKTRKYNMMEIRPEVKFYWLRREYMGWYLAAEGVFSRVHRALGKDYHYLSDSTQLSFDGSKFRKNKAGFVVKMGAKFIVPKKLTTDLYTGLGLAKTNVRYTSIENPQEVSYDPFFEGENFFPGKEWTPLVSFGVKFGLLVWQKQN</sequence>
<feature type="signal peptide" evidence="1">
    <location>
        <begin position="1"/>
        <end position="20"/>
    </location>
</feature>
<evidence type="ECO:0000313" key="3">
    <source>
        <dbReference type="Proteomes" id="UP001139700"/>
    </source>
</evidence>
<evidence type="ECO:0000313" key="2">
    <source>
        <dbReference type="EMBL" id="MCF0040095.1"/>
    </source>
</evidence>
<keyword evidence="3" id="KW-1185">Reference proteome</keyword>
<evidence type="ECO:0000256" key="1">
    <source>
        <dbReference type="SAM" id="SignalP"/>
    </source>
</evidence>
<proteinExistence type="predicted"/>